<feature type="region of interest" description="Disordered" evidence="9">
    <location>
        <begin position="60"/>
        <end position="96"/>
    </location>
</feature>
<keyword evidence="4" id="KW-0813">Transport</keyword>
<evidence type="ECO:0000256" key="3">
    <source>
        <dbReference type="ARBA" id="ARBA00022741"/>
    </source>
</evidence>
<comment type="subcellular location">
    <subcellularLocation>
        <location evidence="8">Endomembrane system</location>
        <topology evidence="8">Lipid-anchor</topology>
        <orientation evidence="8">Cytoplasmic side</orientation>
    </subcellularLocation>
</comment>
<dbReference type="Gene3D" id="3.40.50.300">
    <property type="entry name" value="P-loop containing nucleotide triphosphate hydrolases"/>
    <property type="match status" value="1"/>
</dbReference>
<dbReference type="SUPFAM" id="SSF52540">
    <property type="entry name" value="P-loop containing nucleoside triphosphate hydrolases"/>
    <property type="match status" value="1"/>
</dbReference>
<feature type="compositionally biased region" description="Basic residues" evidence="9">
    <location>
        <begin position="69"/>
        <end position="78"/>
    </location>
</feature>
<dbReference type="InterPro" id="IPR001806">
    <property type="entry name" value="Small_GTPase"/>
</dbReference>
<dbReference type="PROSITE" id="PS51419">
    <property type="entry name" value="RAB"/>
    <property type="match status" value="1"/>
</dbReference>
<feature type="non-terminal residue" evidence="10">
    <location>
        <position position="1"/>
    </location>
</feature>
<evidence type="ECO:0000256" key="4">
    <source>
        <dbReference type="ARBA" id="ARBA00022927"/>
    </source>
</evidence>
<name>A0A6A4M422_9ERIC</name>
<dbReference type="Proteomes" id="UP000428333">
    <property type="component" value="Linkage Group LG02"/>
</dbReference>
<evidence type="ECO:0000256" key="1">
    <source>
        <dbReference type="ARBA" id="ARBA00006270"/>
    </source>
</evidence>
<comment type="caution">
    <text evidence="10">The sequence shown here is derived from an EMBL/GenBank/DDBJ whole genome shotgun (WGS) entry which is preliminary data.</text>
</comment>
<gene>
    <name evidence="10" type="ORF">C3L33_02785</name>
</gene>
<keyword evidence="6" id="KW-0449">Lipoprotein</keyword>
<dbReference type="GO" id="GO:0003924">
    <property type="term" value="F:GTPase activity"/>
    <property type="evidence" value="ECO:0007669"/>
    <property type="project" value="InterPro"/>
</dbReference>
<dbReference type="PANTHER" id="PTHR47981:SF40">
    <property type="entry name" value="SMALL GTPASE SUPERFAMILY, P-LOOP CONTAINING NUCLEOSIDE TRIPHOSPHATE HYDROLASE-RELATED"/>
    <property type="match status" value="1"/>
</dbReference>
<dbReference type="GO" id="GO:0012505">
    <property type="term" value="C:endomembrane system"/>
    <property type="evidence" value="ECO:0007669"/>
    <property type="project" value="UniProtKB-SubCell"/>
</dbReference>
<dbReference type="SMART" id="SM00173">
    <property type="entry name" value="RAS"/>
    <property type="match status" value="1"/>
</dbReference>
<keyword evidence="7" id="KW-0636">Prenylation</keyword>
<dbReference type="Pfam" id="PF00071">
    <property type="entry name" value="Ras"/>
    <property type="match status" value="1"/>
</dbReference>
<evidence type="ECO:0000256" key="9">
    <source>
        <dbReference type="SAM" id="MobiDB-lite"/>
    </source>
</evidence>
<keyword evidence="5" id="KW-0342">GTP-binding</keyword>
<sequence length="387" mass="44103">MMIQLGGGGAARAVLEGDFGIPIVLCWSSLMMALEEWQRRRSNFGSNSLSSFCVLFENGPYQDSQPQRSHSHRSRRRRDSKDGDDGRRRKRSSSKKITDDDIYFCPEPISHVGQQSSRGRVVRRRSLKRVGKTSLMNRHPKLGHINTTFARSFTAGVLADWVFIKKYVYKKFRQQYKSTIGADFVTKEPKIDGKPIWDMAGQESFQSLGASFYRGADRCILVYDVNILKSFETLQNWHEEFLKQADPTEPDTFPFVRSVINMVRTEDTLKQGMGGSAGKHDTFDIFQPFLVMEAYLEVLADVIRFFTEKPDIITLDKEDEDQTPPRPNHTLRLLLHYSAGYTGGSTSFSTTSSMRSYPAVDFELISIKDPPLSREARRLPPAHVHLA</sequence>
<keyword evidence="2" id="KW-0488">Methylation</keyword>
<dbReference type="AlphaFoldDB" id="A0A6A4M422"/>
<evidence type="ECO:0000256" key="2">
    <source>
        <dbReference type="ARBA" id="ARBA00022481"/>
    </source>
</evidence>
<evidence type="ECO:0000313" key="11">
    <source>
        <dbReference type="Proteomes" id="UP000428333"/>
    </source>
</evidence>
<dbReference type="OrthoDB" id="1436450at2759"/>
<dbReference type="GO" id="GO:0005774">
    <property type="term" value="C:vacuolar membrane"/>
    <property type="evidence" value="ECO:0007669"/>
    <property type="project" value="TreeGrafter"/>
</dbReference>
<dbReference type="SMART" id="SM00175">
    <property type="entry name" value="RAB"/>
    <property type="match status" value="1"/>
</dbReference>
<keyword evidence="4" id="KW-0653">Protein transport</keyword>
<evidence type="ECO:0000256" key="5">
    <source>
        <dbReference type="ARBA" id="ARBA00023134"/>
    </source>
</evidence>
<dbReference type="EMBL" id="QEFC01000280">
    <property type="protein sequence ID" value="KAE9465305.1"/>
    <property type="molecule type" value="Genomic_DNA"/>
</dbReference>
<evidence type="ECO:0000256" key="7">
    <source>
        <dbReference type="ARBA" id="ARBA00023289"/>
    </source>
</evidence>
<organism evidence="10 11">
    <name type="scientific">Rhododendron williamsianum</name>
    <dbReference type="NCBI Taxonomy" id="262921"/>
    <lineage>
        <taxon>Eukaryota</taxon>
        <taxon>Viridiplantae</taxon>
        <taxon>Streptophyta</taxon>
        <taxon>Embryophyta</taxon>
        <taxon>Tracheophyta</taxon>
        <taxon>Spermatophyta</taxon>
        <taxon>Magnoliopsida</taxon>
        <taxon>eudicotyledons</taxon>
        <taxon>Gunneridae</taxon>
        <taxon>Pentapetalae</taxon>
        <taxon>asterids</taxon>
        <taxon>Ericales</taxon>
        <taxon>Ericaceae</taxon>
        <taxon>Ericoideae</taxon>
        <taxon>Rhodoreae</taxon>
        <taxon>Rhododendron</taxon>
    </lineage>
</organism>
<evidence type="ECO:0000256" key="8">
    <source>
        <dbReference type="ARBA" id="ARBA00046278"/>
    </source>
</evidence>
<evidence type="ECO:0000313" key="10">
    <source>
        <dbReference type="EMBL" id="KAE9465305.1"/>
    </source>
</evidence>
<keyword evidence="3" id="KW-0547">Nucleotide-binding</keyword>
<dbReference type="InterPro" id="IPR027417">
    <property type="entry name" value="P-loop_NTPase"/>
</dbReference>
<protein>
    <submittedName>
        <fullName evidence="10">Uncharacterized protein</fullName>
    </submittedName>
</protein>
<dbReference type="GO" id="GO:0005525">
    <property type="term" value="F:GTP binding"/>
    <property type="evidence" value="ECO:0007669"/>
    <property type="project" value="UniProtKB-KW"/>
</dbReference>
<reference evidence="10 11" key="1">
    <citation type="journal article" date="2019" name="Genome Biol. Evol.">
        <title>The Rhododendron genome and chromosomal organization provide insight into shared whole-genome duplications across the heath family (Ericaceae).</title>
        <authorList>
            <person name="Soza V.L."/>
            <person name="Lindsley D."/>
            <person name="Waalkes A."/>
            <person name="Ramage E."/>
            <person name="Patwardhan R.P."/>
            <person name="Burton J.N."/>
            <person name="Adey A."/>
            <person name="Kumar A."/>
            <person name="Qiu R."/>
            <person name="Shendure J."/>
            <person name="Hall B."/>
        </authorList>
    </citation>
    <scope>NUCLEOTIDE SEQUENCE [LARGE SCALE GENOMIC DNA]</scope>
    <source>
        <strain evidence="10">RSF 1966-606</strain>
    </source>
</reference>
<comment type="similarity">
    <text evidence="1">Belongs to the small GTPase superfamily. Rab family.</text>
</comment>
<dbReference type="PANTHER" id="PTHR47981">
    <property type="entry name" value="RAB FAMILY"/>
    <property type="match status" value="1"/>
</dbReference>
<keyword evidence="11" id="KW-1185">Reference proteome</keyword>
<evidence type="ECO:0000256" key="6">
    <source>
        <dbReference type="ARBA" id="ARBA00023288"/>
    </source>
</evidence>
<proteinExistence type="inferred from homology"/>
<accession>A0A6A4M422</accession>
<dbReference type="GO" id="GO:0015031">
    <property type="term" value="P:protein transport"/>
    <property type="evidence" value="ECO:0007669"/>
    <property type="project" value="UniProtKB-KW"/>
</dbReference>